<evidence type="ECO:0000256" key="3">
    <source>
        <dbReference type="ARBA" id="ARBA00022692"/>
    </source>
</evidence>
<dbReference type="AlphaFoldDB" id="A0A914GQC4"/>
<keyword evidence="5 6" id="KW-0472">Membrane</keyword>
<evidence type="ECO:0000256" key="5">
    <source>
        <dbReference type="ARBA" id="ARBA00023136"/>
    </source>
</evidence>
<name>A0A914GQC4_GLORO</name>
<feature type="transmembrane region" description="Helical" evidence="6">
    <location>
        <begin position="170"/>
        <end position="190"/>
    </location>
</feature>
<comment type="similarity">
    <text evidence="2">Belongs to the UPF0389 family.</text>
</comment>
<reference evidence="8" key="1">
    <citation type="submission" date="2022-11" db="UniProtKB">
        <authorList>
            <consortium name="WormBaseParasite"/>
        </authorList>
    </citation>
    <scope>IDENTIFICATION</scope>
</reference>
<dbReference type="InterPro" id="IPR009432">
    <property type="entry name" value="DUF1075"/>
</dbReference>
<evidence type="ECO:0000256" key="2">
    <source>
        <dbReference type="ARBA" id="ARBA00007363"/>
    </source>
</evidence>
<comment type="subcellular location">
    <subcellularLocation>
        <location evidence="1">Membrane</location>
        <topology evidence="1">Single-pass membrane protein</topology>
    </subcellularLocation>
</comment>
<accession>A0A914GQC4</accession>
<evidence type="ECO:0000313" key="7">
    <source>
        <dbReference type="Proteomes" id="UP000887572"/>
    </source>
</evidence>
<keyword evidence="3 6" id="KW-0812">Transmembrane</keyword>
<dbReference type="Proteomes" id="UP000887572">
    <property type="component" value="Unplaced"/>
</dbReference>
<keyword evidence="7" id="KW-1185">Reference proteome</keyword>
<protein>
    <submittedName>
        <fullName evidence="8">Uncharacterized protein</fullName>
    </submittedName>
</protein>
<evidence type="ECO:0000256" key="4">
    <source>
        <dbReference type="ARBA" id="ARBA00022989"/>
    </source>
</evidence>
<sequence length="192" mass="22338">MYIAQIFNQKMASSRLMTRRAFLSSSSGAMSAAAAPSKNIEPEMCDKQQKLSTVKSTEVVSTSNPTTLDLLTEPPSPEQILYGKSMARVRGFQTTFKPITMTEWERTWERWRNDHVDWKLKLEKRPKIFRPTPFQRKLLVWTGIYESPEQVPEHVSMHAVKRSLNRRARFIFFSFGACAFIIWTMFNQWAPP</sequence>
<organism evidence="7 8">
    <name type="scientific">Globodera rostochiensis</name>
    <name type="common">Golden nematode worm</name>
    <name type="synonym">Heterodera rostochiensis</name>
    <dbReference type="NCBI Taxonomy" id="31243"/>
    <lineage>
        <taxon>Eukaryota</taxon>
        <taxon>Metazoa</taxon>
        <taxon>Ecdysozoa</taxon>
        <taxon>Nematoda</taxon>
        <taxon>Chromadorea</taxon>
        <taxon>Rhabditida</taxon>
        <taxon>Tylenchina</taxon>
        <taxon>Tylenchomorpha</taxon>
        <taxon>Tylenchoidea</taxon>
        <taxon>Heteroderidae</taxon>
        <taxon>Heteroderinae</taxon>
        <taxon>Globodera</taxon>
    </lineage>
</organism>
<dbReference type="Pfam" id="PF06388">
    <property type="entry name" value="DUF1075"/>
    <property type="match status" value="1"/>
</dbReference>
<evidence type="ECO:0000313" key="8">
    <source>
        <dbReference type="WBParaSite" id="Gr19_v10_g102.t1"/>
    </source>
</evidence>
<evidence type="ECO:0000256" key="1">
    <source>
        <dbReference type="ARBA" id="ARBA00004167"/>
    </source>
</evidence>
<proteinExistence type="inferred from homology"/>
<dbReference type="WBParaSite" id="Gr19_v10_g102.t1">
    <property type="protein sequence ID" value="Gr19_v10_g102.t1"/>
    <property type="gene ID" value="Gr19_v10_g102"/>
</dbReference>
<evidence type="ECO:0000256" key="6">
    <source>
        <dbReference type="SAM" id="Phobius"/>
    </source>
</evidence>
<keyword evidence="4 6" id="KW-1133">Transmembrane helix</keyword>
<dbReference type="GO" id="GO:0016020">
    <property type="term" value="C:membrane"/>
    <property type="evidence" value="ECO:0007669"/>
    <property type="project" value="UniProtKB-SubCell"/>
</dbReference>